<dbReference type="PANTHER" id="PTHR31302">
    <property type="entry name" value="TRANSMEMBRANE PROTEIN WITH METALLOPHOSPHOESTERASE DOMAIN-RELATED"/>
    <property type="match status" value="1"/>
</dbReference>
<dbReference type="Gene3D" id="3.60.21.10">
    <property type="match status" value="1"/>
</dbReference>
<dbReference type="InterPro" id="IPR004843">
    <property type="entry name" value="Calcineurin-like_PHP"/>
</dbReference>
<evidence type="ECO:0000256" key="2">
    <source>
        <dbReference type="ARBA" id="ARBA00022801"/>
    </source>
</evidence>
<reference evidence="4" key="1">
    <citation type="journal article" date="2021" name="bioRxiv">
        <title>Unraveling nitrogen, sulfur and carbon metabolic pathways and microbial community transcriptional responses to substrate deprivation and toxicity stresses in a bioreactor mimicking anoxic brackish coastal sediment conditions.</title>
        <authorList>
            <person name="Martins P.D."/>
            <person name="Echeveste M.J."/>
            <person name="Arshad A."/>
            <person name="Kurth J."/>
            <person name="Ouboter H."/>
            <person name="Jetten M.S.M."/>
            <person name="Welte C.U."/>
        </authorList>
    </citation>
    <scope>NUCLEOTIDE SEQUENCE</scope>
    <source>
        <strain evidence="4">MAG_39</strain>
    </source>
</reference>
<evidence type="ECO:0000256" key="1">
    <source>
        <dbReference type="ARBA" id="ARBA00022723"/>
    </source>
</evidence>
<dbReference type="PANTHER" id="PTHR31302:SF31">
    <property type="entry name" value="PHOSPHODIESTERASE YAEI"/>
    <property type="match status" value="1"/>
</dbReference>
<comment type="caution">
    <text evidence="4">The sequence shown here is derived from an EMBL/GenBank/DDBJ whole genome shotgun (WGS) entry which is preliminary data.</text>
</comment>
<dbReference type="EMBL" id="JAIOIV010000120">
    <property type="protein sequence ID" value="MBZ0157575.1"/>
    <property type="molecule type" value="Genomic_DNA"/>
</dbReference>
<dbReference type="GO" id="GO:0016020">
    <property type="term" value="C:membrane"/>
    <property type="evidence" value="ECO:0007669"/>
    <property type="project" value="GOC"/>
</dbReference>
<dbReference type="Proteomes" id="UP000705867">
    <property type="component" value="Unassembled WGS sequence"/>
</dbReference>
<name>A0A953M206_9BACT</name>
<keyword evidence="2" id="KW-0378">Hydrolase</keyword>
<dbReference type="InterPro" id="IPR016538">
    <property type="entry name" value="UCP008292"/>
</dbReference>
<accession>A0A953M206</accession>
<dbReference type="GO" id="GO:0046872">
    <property type="term" value="F:metal ion binding"/>
    <property type="evidence" value="ECO:0007669"/>
    <property type="project" value="UniProtKB-KW"/>
</dbReference>
<dbReference type="InterPro" id="IPR051158">
    <property type="entry name" value="Metallophosphoesterase_sf"/>
</dbReference>
<organism evidence="4 5">
    <name type="scientific">Candidatus Nitrobium versatile</name>
    <dbReference type="NCBI Taxonomy" id="2884831"/>
    <lineage>
        <taxon>Bacteria</taxon>
        <taxon>Pseudomonadati</taxon>
        <taxon>Nitrospirota</taxon>
        <taxon>Nitrospiria</taxon>
        <taxon>Nitrospirales</taxon>
        <taxon>Nitrospiraceae</taxon>
        <taxon>Candidatus Nitrobium</taxon>
    </lineage>
</organism>
<reference evidence="4" key="2">
    <citation type="submission" date="2021-08" db="EMBL/GenBank/DDBJ databases">
        <authorList>
            <person name="Dalcin Martins P."/>
        </authorList>
    </citation>
    <scope>NUCLEOTIDE SEQUENCE</scope>
    <source>
        <strain evidence="4">MAG_39</strain>
    </source>
</reference>
<dbReference type="AlphaFoldDB" id="A0A953M206"/>
<keyword evidence="1" id="KW-0479">Metal-binding</keyword>
<feature type="domain" description="Calcineurin-like phosphoesterase" evidence="3">
    <location>
        <begin position="8"/>
        <end position="208"/>
    </location>
</feature>
<proteinExistence type="predicted"/>
<sequence>MKTEYKTIRLAAVGDIHYTRKSPGALKNLFSQATEVADVLLLCGDLTDNGHPDEAHTLAADLTSYVKIPLVGVLGNHDYESGKHAEVRDILSEAGVSMLDGSACEIQGVGFAGVKGFCGGFGRQALQPWGEDIIKRFVQETVDEALRLEKALAKLEMALRVVLLHYAPVKDTIEGEHPEIFTYLGSSRIEEPLNRCQVSAVFHGHAHSGSPEGRTREGIPVYNVSMPLLHRMFPDRPSFRLVEIQK</sequence>
<dbReference type="SUPFAM" id="SSF56300">
    <property type="entry name" value="Metallo-dependent phosphatases"/>
    <property type="match status" value="1"/>
</dbReference>
<dbReference type="GO" id="GO:0009245">
    <property type="term" value="P:lipid A biosynthetic process"/>
    <property type="evidence" value="ECO:0007669"/>
    <property type="project" value="TreeGrafter"/>
</dbReference>
<dbReference type="PIRSF" id="PIRSF008292">
    <property type="entry name" value="UCP008292"/>
    <property type="match status" value="1"/>
</dbReference>
<dbReference type="Pfam" id="PF00149">
    <property type="entry name" value="Metallophos"/>
    <property type="match status" value="1"/>
</dbReference>
<evidence type="ECO:0000259" key="3">
    <source>
        <dbReference type="Pfam" id="PF00149"/>
    </source>
</evidence>
<protein>
    <submittedName>
        <fullName evidence="4">Metallophosphoesterase</fullName>
    </submittedName>
</protein>
<evidence type="ECO:0000313" key="4">
    <source>
        <dbReference type="EMBL" id="MBZ0157575.1"/>
    </source>
</evidence>
<evidence type="ECO:0000313" key="5">
    <source>
        <dbReference type="Proteomes" id="UP000705867"/>
    </source>
</evidence>
<gene>
    <name evidence="4" type="ORF">K8I29_15355</name>
</gene>
<dbReference type="InterPro" id="IPR029052">
    <property type="entry name" value="Metallo-depent_PP-like"/>
</dbReference>
<dbReference type="GO" id="GO:0008758">
    <property type="term" value="F:UDP-2,3-diacylglucosamine hydrolase activity"/>
    <property type="evidence" value="ECO:0007669"/>
    <property type="project" value="TreeGrafter"/>
</dbReference>